<feature type="compositionally biased region" description="Low complexity" evidence="5">
    <location>
        <begin position="296"/>
        <end position="307"/>
    </location>
</feature>
<dbReference type="Proteomes" id="UP001374579">
    <property type="component" value="Unassembled WGS sequence"/>
</dbReference>
<feature type="compositionally biased region" description="Low complexity" evidence="5">
    <location>
        <begin position="140"/>
        <end position="160"/>
    </location>
</feature>
<evidence type="ECO:0000256" key="3">
    <source>
        <dbReference type="ARBA" id="ARBA00023038"/>
    </source>
</evidence>
<evidence type="ECO:0000259" key="6">
    <source>
        <dbReference type="PROSITE" id="PS50023"/>
    </source>
</evidence>
<proteinExistence type="predicted"/>
<evidence type="ECO:0000256" key="5">
    <source>
        <dbReference type="SAM" id="MobiDB-lite"/>
    </source>
</evidence>
<feature type="compositionally biased region" description="Basic and acidic residues" evidence="5">
    <location>
        <begin position="876"/>
        <end position="885"/>
    </location>
</feature>
<dbReference type="Pfam" id="PF00412">
    <property type="entry name" value="LIM"/>
    <property type="match status" value="1"/>
</dbReference>
<keyword evidence="2 4" id="KW-0862">Zinc</keyword>
<feature type="compositionally biased region" description="Polar residues" evidence="5">
    <location>
        <begin position="683"/>
        <end position="699"/>
    </location>
</feature>
<feature type="compositionally biased region" description="Polar residues" evidence="5">
    <location>
        <begin position="114"/>
        <end position="131"/>
    </location>
</feature>
<feature type="compositionally biased region" description="Basic residues" evidence="5">
    <location>
        <begin position="28"/>
        <end position="37"/>
    </location>
</feature>
<comment type="caution">
    <text evidence="7">The sequence shown here is derived from an EMBL/GenBank/DDBJ whole genome shotgun (WGS) entry which is preliminary data.</text>
</comment>
<evidence type="ECO:0000256" key="1">
    <source>
        <dbReference type="ARBA" id="ARBA00022723"/>
    </source>
</evidence>
<feature type="region of interest" description="Disordered" evidence="5">
    <location>
        <begin position="876"/>
        <end position="898"/>
    </location>
</feature>
<feature type="region of interest" description="Disordered" evidence="5">
    <location>
        <begin position="206"/>
        <end position="318"/>
    </location>
</feature>
<dbReference type="EMBL" id="JBAMIC010000010">
    <property type="protein sequence ID" value="KAK7102511.1"/>
    <property type="molecule type" value="Genomic_DNA"/>
</dbReference>
<dbReference type="PANTHER" id="PTHR24206">
    <property type="entry name" value="OS06G0237300 PROTEIN"/>
    <property type="match status" value="1"/>
</dbReference>
<feature type="compositionally biased region" description="Pro residues" evidence="5">
    <location>
        <begin position="615"/>
        <end position="653"/>
    </location>
</feature>
<feature type="region of interest" description="Disordered" evidence="5">
    <location>
        <begin position="575"/>
        <end position="727"/>
    </location>
</feature>
<dbReference type="GO" id="GO:0046872">
    <property type="term" value="F:metal ion binding"/>
    <property type="evidence" value="ECO:0007669"/>
    <property type="project" value="UniProtKB-KW"/>
</dbReference>
<evidence type="ECO:0000313" key="8">
    <source>
        <dbReference type="Proteomes" id="UP001374579"/>
    </source>
</evidence>
<keyword evidence="1 4" id="KW-0479">Metal-binding</keyword>
<feature type="compositionally biased region" description="Polar residues" evidence="5">
    <location>
        <begin position="308"/>
        <end position="318"/>
    </location>
</feature>
<protein>
    <recommendedName>
        <fullName evidence="6">LIM zinc-binding domain-containing protein</fullName>
    </recommendedName>
</protein>
<dbReference type="Gene3D" id="2.10.110.10">
    <property type="entry name" value="Cysteine Rich Protein"/>
    <property type="match status" value="1"/>
</dbReference>
<keyword evidence="8" id="KW-1185">Reference proteome</keyword>
<evidence type="ECO:0000256" key="4">
    <source>
        <dbReference type="PROSITE-ProRule" id="PRU00125"/>
    </source>
</evidence>
<sequence>MFESNIDDKILSSFSSTMNRRSSTGSGHYHHDHHHHLQQLDLKAPTSPGATSVWVGSHPSPDHAHPISHAHLGNGDDSAAPRRANSLGTHCSNSRDNNEEGRYVVVAVRDSTSDSEPNSRRSSTVNSPQSNNGGGFRSGPSTSFDSPFSYSYSSSSPTSPWRSGRVSTSSVDSGGPFSPATSPRVNNESPQFQANDYLQSAATLPRNLGSRSSSSSTSHPDNNRYQSATLARTGNLRKTNSSDNNNYRSAPPARTGSFQNPSFTGNFQNTSLFGNTNRNSGRQRNDDYQSTASPRNSSSSNMMGDNNPQGSEVVGNSSVFLGTGNFPGTALAGNTSNILGGPSSVLGSTSTLYNGGNFLPAAASSMATLPQPGYDPNTYLLQQQLSPELLAASMNQTLNLCPSLTLSPTQTGNFSQQQLMALSQAQPMQSMNFSQTQPMQSLYLQQTQPMQSYGYSQAQPMQSLNLQQTQPMQSLNYSQAQPMQSMNYSQAQPMQSLNYSQAQQMQSLNYSQAQPMNSLSLSQAGSLLSPSLSQAQAPQYLDGSQGAGGQQETSMPYLGHSFDMLSAAVAANQAVMSPTPDTPPPFSPQLLPMGATSGLPPTLTGIPPAGQTSFSPPPPPHHPPPPPHHPPHHPPPPPYHPPPPPHHPPPHGPPSLFNDYGSKSPVSRTSSHELGVQKRGVHATSSLDHTDDQGTSGVGSSIPSSPSDSSPTSPHSDLHLATSGDEGQGHVLVAEPCYLRPKDKQTCLRCRKKVYAMEKLGPVKDVLYHKTCFTCAACHTTLNLKNFHHNEADMGDLNVYCISHKPVSKANPLDSHSVGIQRALTVPKRERVNDQIRGGPESHTNLHMDTNSISIQTAMHVPAANLESSIKPREGTWFREDRKAEATPPRDVVRHDWSQSEYEGSRSLYINPS</sequence>
<dbReference type="PROSITE" id="PS00478">
    <property type="entry name" value="LIM_DOMAIN_1"/>
    <property type="match status" value="1"/>
</dbReference>
<feature type="compositionally biased region" description="Polar residues" evidence="5">
    <location>
        <begin position="256"/>
        <end position="295"/>
    </location>
</feature>
<feature type="compositionally biased region" description="Polar residues" evidence="5">
    <location>
        <begin position="86"/>
        <end position="95"/>
    </location>
</feature>
<name>A0AAN9GBS6_9CAEN</name>
<feature type="compositionally biased region" description="Low complexity" evidence="5">
    <location>
        <begin position="700"/>
        <end position="715"/>
    </location>
</feature>
<reference evidence="7 8" key="1">
    <citation type="submission" date="2024-02" db="EMBL/GenBank/DDBJ databases">
        <title>Chromosome-scale genome assembly of the rough periwinkle Littorina saxatilis.</title>
        <authorList>
            <person name="De Jode A."/>
            <person name="Faria R."/>
            <person name="Formenti G."/>
            <person name="Sims Y."/>
            <person name="Smith T.P."/>
            <person name="Tracey A."/>
            <person name="Wood J.M.D."/>
            <person name="Zagrodzka Z.B."/>
            <person name="Johannesson K."/>
            <person name="Butlin R.K."/>
            <person name="Leder E.H."/>
        </authorList>
    </citation>
    <scope>NUCLEOTIDE SEQUENCE [LARGE SCALE GENOMIC DNA]</scope>
    <source>
        <strain evidence="7">Snail1</strain>
        <tissue evidence="7">Muscle</tissue>
    </source>
</reference>
<accession>A0AAN9GBS6</accession>
<evidence type="ECO:0000313" key="7">
    <source>
        <dbReference type="EMBL" id="KAK7102511.1"/>
    </source>
</evidence>
<dbReference type="InterPro" id="IPR001781">
    <property type="entry name" value="Znf_LIM"/>
</dbReference>
<dbReference type="AlphaFoldDB" id="A0AAN9GBS6"/>
<feature type="region of interest" description="Disordered" evidence="5">
    <location>
        <begin position="17"/>
        <end position="190"/>
    </location>
</feature>
<dbReference type="SMART" id="SM00132">
    <property type="entry name" value="LIM"/>
    <property type="match status" value="1"/>
</dbReference>
<organism evidence="7 8">
    <name type="scientific">Littorina saxatilis</name>
    <dbReference type="NCBI Taxonomy" id="31220"/>
    <lineage>
        <taxon>Eukaryota</taxon>
        <taxon>Metazoa</taxon>
        <taxon>Spiralia</taxon>
        <taxon>Lophotrochozoa</taxon>
        <taxon>Mollusca</taxon>
        <taxon>Gastropoda</taxon>
        <taxon>Caenogastropoda</taxon>
        <taxon>Littorinimorpha</taxon>
        <taxon>Littorinoidea</taxon>
        <taxon>Littorinidae</taxon>
        <taxon>Littorina</taxon>
    </lineage>
</organism>
<keyword evidence="3 4" id="KW-0440">LIM domain</keyword>
<evidence type="ECO:0000256" key="2">
    <source>
        <dbReference type="ARBA" id="ARBA00022833"/>
    </source>
</evidence>
<gene>
    <name evidence="7" type="ORF">V1264_020717</name>
</gene>
<feature type="compositionally biased region" description="Polar residues" evidence="5">
    <location>
        <begin position="179"/>
        <end position="190"/>
    </location>
</feature>
<dbReference type="PROSITE" id="PS50023">
    <property type="entry name" value="LIM_DOMAIN_2"/>
    <property type="match status" value="1"/>
</dbReference>
<feature type="domain" description="LIM zinc-binding" evidence="6">
    <location>
        <begin position="745"/>
        <end position="811"/>
    </location>
</feature>
<feature type="compositionally biased region" description="Polar residues" evidence="5">
    <location>
        <begin position="219"/>
        <end position="248"/>
    </location>
</feature>